<dbReference type="Proteomes" id="UP001272940">
    <property type="component" value="Unassembled WGS sequence"/>
</dbReference>
<proteinExistence type="predicted"/>
<accession>A0ABU4KUN1</accession>
<dbReference type="RefSeq" id="WP_319078836.1">
    <property type="nucleotide sequence ID" value="NZ_JAMYEC010000037.1"/>
</dbReference>
<feature type="non-terminal residue" evidence="2">
    <location>
        <position position="62"/>
    </location>
</feature>
<organism evidence="2 3">
    <name type="scientific">Brevundimonas vesicularis</name>
    <name type="common">Pseudomonas vesicularis</name>
    <dbReference type="NCBI Taxonomy" id="41276"/>
    <lineage>
        <taxon>Bacteria</taxon>
        <taxon>Pseudomonadati</taxon>
        <taxon>Pseudomonadota</taxon>
        <taxon>Alphaproteobacteria</taxon>
        <taxon>Caulobacterales</taxon>
        <taxon>Caulobacteraceae</taxon>
        <taxon>Brevundimonas</taxon>
    </lineage>
</organism>
<evidence type="ECO:0000313" key="3">
    <source>
        <dbReference type="Proteomes" id="UP001272940"/>
    </source>
</evidence>
<evidence type="ECO:0000256" key="1">
    <source>
        <dbReference type="SAM" id="MobiDB-lite"/>
    </source>
</evidence>
<name>A0ABU4KUN1_BREVE</name>
<reference evidence="2 3" key="1">
    <citation type="journal article" date="2023" name="FEMS Microbes">
        <title>Whole genomes of deep-sea sponge-associated bacteria exhibit high novel natural product potential.</title>
        <authorList>
            <person name="Hesketh-Best P.J."/>
            <person name="January G.G."/>
            <person name="Koch M.J."/>
            <person name="Warburton P.J."/>
            <person name="Howell K.L."/>
            <person name="Upton M."/>
        </authorList>
    </citation>
    <scope>NUCLEOTIDE SEQUENCE [LARGE SCALE GENOMIC DNA]</scope>
    <source>
        <strain evidence="2 3">PC206-O</strain>
    </source>
</reference>
<feature type="region of interest" description="Disordered" evidence="1">
    <location>
        <begin position="1"/>
        <end position="39"/>
    </location>
</feature>
<evidence type="ECO:0000313" key="2">
    <source>
        <dbReference type="EMBL" id="MDX2336672.1"/>
    </source>
</evidence>
<keyword evidence="3" id="KW-1185">Reference proteome</keyword>
<gene>
    <name evidence="2" type="ORF">NJD11_17230</name>
</gene>
<sequence>MADDAQSAADSSAYQQVGTRNPVGCATSSKPIENATGLPSAGPFCGDVYTTCLHNSTDDHGL</sequence>
<dbReference type="EMBL" id="JAMYEC010000037">
    <property type="protein sequence ID" value="MDX2336672.1"/>
    <property type="molecule type" value="Genomic_DNA"/>
</dbReference>
<feature type="compositionally biased region" description="Low complexity" evidence="1">
    <location>
        <begin position="1"/>
        <end position="16"/>
    </location>
</feature>
<comment type="caution">
    <text evidence="2">The sequence shown here is derived from an EMBL/GenBank/DDBJ whole genome shotgun (WGS) entry which is preliminary data.</text>
</comment>
<protein>
    <submittedName>
        <fullName evidence="2">Uncharacterized protein</fullName>
    </submittedName>
</protein>